<dbReference type="GO" id="GO:0002283">
    <property type="term" value="P:neutrophil activation involved in immune response"/>
    <property type="evidence" value="ECO:0007669"/>
    <property type="project" value="TreeGrafter"/>
</dbReference>
<keyword evidence="12 15" id="KW-0472">Membrane</keyword>
<dbReference type="PANTHER" id="PTHR17554:SF2">
    <property type="entry name" value="TYRO PROTEIN TYROSINE KINASE-BINDING PROTEIN"/>
    <property type="match status" value="1"/>
</dbReference>
<dbReference type="Proteomes" id="UP000824782">
    <property type="component" value="Unassembled WGS sequence"/>
</dbReference>
<feature type="signal peptide" evidence="16">
    <location>
        <begin position="1"/>
        <end position="20"/>
    </location>
</feature>
<evidence type="ECO:0000256" key="10">
    <source>
        <dbReference type="ARBA" id="ARBA00022859"/>
    </source>
</evidence>
<comment type="similarity">
    <text evidence="2">Belongs to the TYROBP family.</text>
</comment>
<dbReference type="GO" id="GO:0046872">
    <property type="term" value="F:metal ion binding"/>
    <property type="evidence" value="ECO:0007669"/>
    <property type="project" value="UniProtKB-KW"/>
</dbReference>
<evidence type="ECO:0000256" key="7">
    <source>
        <dbReference type="ARBA" id="ARBA00022723"/>
    </source>
</evidence>
<dbReference type="GO" id="GO:0032816">
    <property type="term" value="P:positive regulation of natural killer cell activation"/>
    <property type="evidence" value="ECO:0007669"/>
    <property type="project" value="TreeGrafter"/>
</dbReference>
<sequence>MSWKVPILFLSLTLFGSAFAQEACENCFQLSTGTIIGVVICDVIITLVITGMAFWISNRIQRKKYQERLKKMKNASAANEATYEDLRGQRHDIYNDLSAARN</sequence>
<evidence type="ECO:0000256" key="5">
    <source>
        <dbReference type="ARBA" id="ARBA00022553"/>
    </source>
</evidence>
<gene>
    <name evidence="17" type="ORF">GDO81_014637</name>
</gene>
<dbReference type="GO" id="GO:0034241">
    <property type="term" value="P:positive regulation of macrophage fusion"/>
    <property type="evidence" value="ECO:0007669"/>
    <property type="project" value="TreeGrafter"/>
</dbReference>
<proteinExistence type="inferred from homology"/>
<keyword evidence="5" id="KW-0597">Phosphoprotein</keyword>
<keyword evidence="7" id="KW-0479">Metal-binding</keyword>
<dbReference type="InterPro" id="IPR026200">
    <property type="entry name" value="Tyrobp"/>
</dbReference>
<evidence type="ECO:0000256" key="15">
    <source>
        <dbReference type="SAM" id="Phobius"/>
    </source>
</evidence>
<keyword evidence="9" id="KW-0106">Calcium</keyword>
<evidence type="ECO:0000256" key="13">
    <source>
        <dbReference type="ARBA" id="ARBA00023157"/>
    </source>
</evidence>
<feature type="transmembrane region" description="Helical" evidence="15">
    <location>
        <begin position="30"/>
        <end position="56"/>
    </location>
</feature>
<keyword evidence="10" id="KW-0391">Immunity</keyword>
<comment type="subcellular location">
    <subcellularLocation>
        <location evidence="1">Cell membrane</location>
        <topology evidence="1">Single-pass type I membrane protein</topology>
    </subcellularLocation>
</comment>
<keyword evidence="13" id="KW-1015">Disulfide bond</keyword>
<evidence type="ECO:0000256" key="11">
    <source>
        <dbReference type="ARBA" id="ARBA00022989"/>
    </source>
</evidence>
<evidence type="ECO:0000256" key="2">
    <source>
        <dbReference type="ARBA" id="ARBA00009791"/>
    </source>
</evidence>
<dbReference type="GO" id="GO:0032911">
    <property type="term" value="P:negative regulation of transforming growth factor beta1 production"/>
    <property type="evidence" value="ECO:0007669"/>
    <property type="project" value="TreeGrafter"/>
</dbReference>
<keyword evidence="6 15" id="KW-0812">Transmembrane</keyword>
<dbReference type="GO" id="GO:0009986">
    <property type="term" value="C:cell surface"/>
    <property type="evidence" value="ECO:0007669"/>
    <property type="project" value="TreeGrafter"/>
</dbReference>
<evidence type="ECO:0000256" key="1">
    <source>
        <dbReference type="ARBA" id="ARBA00004251"/>
    </source>
</evidence>
<dbReference type="GO" id="GO:0002282">
    <property type="term" value="P:microglial cell activation involved in immune response"/>
    <property type="evidence" value="ECO:0007669"/>
    <property type="project" value="TreeGrafter"/>
</dbReference>
<evidence type="ECO:0000256" key="6">
    <source>
        <dbReference type="ARBA" id="ARBA00022692"/>
    </source>
</evidence>
<dbReference type="GO" id="GO:0030889">
    <property type="term" value="P:negative regulation of B cell proliferation"/>
    <property type="evidence" value="ECO:0007669"/>
    <property type="project" value="TreeGrafter"/>
</dbReference>
<evidence type="ECO:0000256" key="8">
    <source>
        <dbReference type="ARBA" id="ARBA00022729"/>
    </source>
</evidence>
<evidence type="ECO:0000313" key="17">
    <source>
        <dbReference type="EMBL" id="KAG8570003.1"/>
    </source>
</evidence>
<keyword evidence="8 16" id="KW-0732">Signal</keyword>
<dbReference type="GO" id="GO:0005102">
    <property type="term" value="F:signaling receptor binding"/>
    <property type="evidence" value="ECO:0007669"/>
    <property type="project" value="TreeGrafter"/>
</dbReference>
<dbReference type="GO" id="GO:0005886">
    <property type="term" value="C:plasma membrane"/>
    <property type="evidence" value="ECO:0007669"/>
    <property type="project" value="UniProtKB-SubCell"/>
</dbReference>
<evidence type="ECO:0000256" key="14">
    <source>
        <dbReference type="ARBA" id="ARBA00031252"/>
    </source>
</evidence>
<evidence type="ECO:0000256" key="9">
    <source>
        <dbReference type="ARBA" id="ARBA00022837"/>
    </source>
</evidence>
<keyword evidence="18" id="KW-1185">Reference proteome</keyword>
<evidence type="ECO:0000256" key="4">
    <source>
        <dbReference type="ARBA" id="ARBA00022475"/>
    </source>
</evidence>
<reference evidence="17" key="1">
    <citation type="thesis" date="2020" institute="ProQuest LLC" country="789 East Eisenhower Parkway, Ann Arbor, MI, USA">
        <title>Comparative Genomics and Chromosome Evolution.</title>
        <authorList>
            <person name="Mudd A.B."/>
        </authorList>
    </citation>
    <scope>NUCLEOTIDE SEQUENCE</scope>
    <source>
        <strain evidence="17">237g6f4</strain>
        <tissue evidence="17">Blood</tissue>
    </source>
</reference>
<dbReference type="GO" id="GO:1904151">
    <property type="term" value="P:positive regulation of microglial cell mediated cytotoxicity"/>
    <property type="evidence" value="ECO:0007669"/>
    <property type="project" value="TreeGrafter"/>
</dbReference>
<evidence type="ECO:0000256" key="16">
    <source>
        <dbReference type="SAM" id="SignalP"/>
    </source>
</evidence>
<dbReference type="PANTHER" id="PTHR17554">
    <property type="entry name" value="TYRO PROTEIN TYROSINE KINASE-BINDING PROTEIN"/>
    <property type="match status" value="1"/>
</dbReference>
<accession>A0AAV7BBR3</accession>
<dbReference type="EMBL" id="WNYA01000006">
    <property type="protein sequence ID" value="KAG8570003.1"/>
    <property type="molecule type" value="Genomic_DNA"/>
</dbReference>
<dbReference type="AlphaFoldDB" id="A0AAV7BBR3"/>
<keyword evidence="11 15" id="KW-1133">Transmembrane helix</keyword>
<comment type="caution">
    <text evidence="17">The sequence shown here is derived from an EMBL/GenBank/DDBJ whole genome shotgun (WGS) entry which is preliminary data.</text>
</comment>
<organism evidence="17 18">
    <name type="scientific">Engystomops pustulosus</name>
    <name type="common">Tungara frog</name>
    <name type="synonym">Physalaemus pustulosus</name>
    <dbReference type="NCBI Taxonomy" id="76066"/>
    <lineage>
        <taxon>Eukaryota</taxon>
        <taxon>Metazoa</taxon>
        <taxon>Chordata</taxon>
        <taxon>Craniata</taxon>
        <taxon>Vertebrata</taxon>
        <taxon>Euteleostomi</taxon>
        <taxon>Amphibia</taxon>
        <taxon>Batrachia</taxon>
        <taxon>Anura</taxon>
        <taxon>Neobatrachia</taxon>
        <taxon>Hyloidea</taxon>
        <taxon>Leptodactylidae</taxon>
        <taxon>Leiuperinae</taxon>
        <taxon>Engystomops</taxon>
    </lineage>
</organism>
<evidence type="ECO:0000256" key="3">
    <source>
        <dbReference type="ARBA" id="ARBA00022356"/>
    </source>
</evidence>
<evidence type="ECO:0000256" key="12">
    <source>
        <dbReference type="ARBA" id="ARBA00023136"/>
    </source>
</evidence>
<name>A0AAV7BBR3_ENGPU</name>
<keyword evidence="4" id="KW-1003">Cell membrane</keyword>
<evidence type="ECO:0000313" key="18">
    <source>
        <dbReference type="Proteomes" id="UP000824782"/>
    </source>
</evidence>
<protein>
    <recommendedName>
        <fullName evidence="3">TYRO protein tyrosine kinase-binding protein</fullName>
    </recommendedName>
    <alternativeName>
        <fullName evidence="14">DNAX-activation protein 12</fullName>
    </alternativeName>
</protein>
<feature type="chain" id="PRO_5043967035" description="TYRO protein tyrosine kinase-binding protein" evidence="16">
    <location>
        <begin position="21"/>
        <end position="102"/>
    </location>
</feature>